<dbReference type="SUPFAM" id="SSF55874">
    <property type="entry name" value="ATPase domain of HSP90 chaperone/DNA topoisomerase II/histidine kinase"/>
    <property type="match status" value="1"/>
</dbReference>
<dbReference type="PANTHER" id="PTHR43065">
    <property type="entry name" value="SENSOR HISTIDINE KINASE"/>
    <property type="match status" value="1"/>
</dbReference>
<dbReference type="PRINTS" id="PR00344">
    <property type="entry name" value="BCTRLSENSOR"/>
</dbReference>
<dbReference type="InterPro" id="IPR004358">
    <property type="entry name" value="Sig_transdc_His_kin-like_C"/>
</dbReference>
<keyword evidence="4" id="KW-0812">Transmembrane</keyword>
<evidence type="ECO:0000256" key="3">
    <source>
        <dbReference type="ARBA" id="ARBA00022553"/>
    </source>
</evidence>
<feature type="transmembrane region" description="Helical" evidence="4">
    <location>
        <begin position="37"/>
        <end position="58"/>
    </location>
</feature>
<evidence type="ECO:0000259" key="5">
    <source>
        <dbReference type="PROSITE" id="PS50109"/>
    </source>
</evidence>
<dbReference type="SUPFAM" id="SSF55785">
    <property type="entry name" value="PYP-like sensor domain (PAS domain)"/>
    <property type="match status" value="1"/>
</dbReference>
<feature type="domain" description="Histidine kinase" evidence="5">
    <location>
        <begin position="369"/>
        <end position="583"/>
    </location>
</feature>
<dbReference type="OrthoDB" id="9815750at2"/>
<name>A0A318GZV0_9BURK</name>
<dbReference type="InterPro" id="IPR003594">
    <property type="entry name" value="HATPase_dom"/>
</dbReference>
<gene>
    <name evidence="7" type="ORF">C7444_108124</name>
</gene>
<dbReference type="Gene3D" id="3.30.565.10">
    <property type="entry name" value="Histidine kinase-like ATPase, C-terminal domain"/>
    <property type="match status" value="1"/>
</dbReference>
<sequence length="586" mass="62736">MIPAPAPPNPAEVPESGGPADTLPVLPSLARTFRAFAIARALLGVLLLGVQSLLTLYAAAPPPLSVLLVCAVYALLALPVPLWRSPASFVEGPVSGRPPLPPGPIGRRGALRPAAWGATLGVDLLAFTWLLALSGQQANAMALFILPVLMAAVLMRRRLALAVASGVVLVLLGHAWWLSLTGADAALQLTQAGLVGAGVLAVAVLTGGLAERLARQERTTQASLELARQQALLNRLMIEEMQDGVMVVDRSGTVRAANPAALALIGLPPLAGFATFGLQSQAQWLPLYQVLQAAYATGVCHEGGEQLALELSSQGHVQRRHLRLRLRFTRWQGVDASDELCLMFVEDVRTWRARARQEQLAAMGRVSAGIAHEIRNPLAAIAQANALLEEELQAPLQQRLARMVADNVERLQRIVDDVLEVAPGVSREAPLIDLRQAIAQIGADWAGTNGCATGESGPLHLDLGQETLCSRFDPDHLRRVLVNLLDNAWRHCSGQSHAVWVRLAPRGRAAVLLSVASDGQPIAPDVEPYLFEPFFSTRSRGSGLGLYICRELCERYGAGIEFQPRGPGARHRNVFVITLSRVSSPA</sequence>
<keyword evidence="7" id="KW-0418">Kinase</keyword>
<comment type="catalytic activity">
    <reaction evidence="1">
        <text>ATP + protein L-histidine = ADP + protein N-phospho-L-histidine.</text>
        <dbReference type="EC" id="2.7.13.3"/>
    </reaction>
</comment>
<dbReference type="InterPro" id="IPR003661">
    <property type="entry name" value="HisK_dim/P_dom"/>
</dbReference>
<dbReference type="SMART" id="SM00387">
    <property type="entry name" value="HATPase_c"/>
    <property type="match status" value="1"/>
</dbReference>
<keyword evidence="7" id="KW-0808">Transferase</keyword>
<dbReference type="Gene3D" id="3.30.450.20">
    <property type="entry name" value="PAS domain"/>
    <property type="match status" value="1"/>
</dbReference>
<dbReference type="Gene3D" id="1.10.287.130">
    <property type="match status" value="1"/>
</dbReference>
<feature type="transmembrane region" description="Helical" evidence="4">
    <location>
        <begin position="159"/>
        <end position="177"/>
    </location>
</feature>
<dbReference type="SUPFAM" id="SSF47384">
    <property type="entry name" value="Homodimeric domain of signal transducing histidine kinase"/>
    <property type="match status" value="1"/>
</dbReference>
<protein>
    <recommendedName>
        <fullName evidence="2">histidine kinase</fullName>
        <ecNumber evidence="2">2.7.13.3</ecNumber>
    </recommendedName>
</protein>
<dbReference type="InterPro" id="IPR005467">
    <property type="entry name" value="His_kinase_dom"/>
</dbReference>
<dbReference type="InterPro" id="IPR036890">
    <property type="entry name" value="HATPase_C_sf"/>
</dbReference>
<dbReference type="AlphaFoldDB" id="A0A318GZV0"/>
<proteinExistence type="predicted"/>
<dbReference type="GO" id="GO:0000155">
    <property type="term" value="F:phosphorelay sensor kinase activity"/>
    <property type="evidence" value="ECO:0007669"/>
    <property type="project" value="InterPro"/>
</dbReference>
<accession>A0A318GZV0</accession>
<organism evidence="7 8">
    <name type="scientific">Sphaerotilus hippei</name>
    <dbReference type="NCBI Taxonomy" id="744406"/>
    <lineage>
        <taxon>Bacteria</taxon>
        <taxon>Pseudomonadati</taxon>
        <taxon>Pseudomonadota</taxon>
        <taxon>Betaproteobacteria</taxon>
        <taxon>Burkholderiales</taxon>
        <taxon>Sphaerotilaceae</taxon>
        <taxon>Sphaerotilus</taxon>
    </lineage>
</organism>
<feature type="domain" description="PAS" evidence="6">
    <location>
        <begin position="235"/>
        <end position="269"/>
    </location>
</feature>
<dbReference type="Pfam" id="PF00512">
    <property type="entry name" value="HisKA"/>
    <property type="match status" value="1"/>
</dbReference>
<reference evidence="7 8" key="1">
    <citation type="submission" date="2018-05" db="EMBL/GenBank/DDBJ databases">
        <title>Genomic Encyclopedia of Type Strains, Phase IV (KMG-IV): sequencing the most valuable type-strain genomes for metagenomic binning, comparative biology and taxonomic classification.</title>
        <authorList>
            <person name="Goeker M."/>
        </authorList>
    </citation>
    <scope>NUCLEOTIDE SEQUENCE [LARGE SCALE GENOMIC DNA]</scope>
    <source>
        <strain evidence="7 8">DSM 566</strain>
    </source>
</reference>
<dbReference type="InterPro" id="IPR000014">
    <property type="entry name" value="PAS"/>
</dbReference>
<keyword evidence="4" id="KW-0472">Membrane</keyword>
<dbReference type="InterPro" id="IPR035965">
    <property type="entry name" value="PAS-like_dom_sf"/>
</dbReference>
<dbReference type="Pfam" id="PF13188">
    <property type="entry name" value="PAS_8"/>
    <property type="match status" value="1"/>
</dbReference>
<keyword evidence="8" id="KW-1185">Reference proteome</keyword>
<dbReference type="PANTHER" id="PTHR43065:SF52">
    <property type="entry name" value="SENSOR PROTEIN KINASE PILS"/>
    <property type="match status" value="1"/>
</dbReference>
<dbReference type="EMBL" id="QJJS01000008">
    <property type="protein sequence ID" value="PXW95865.1"/>
    <property type="molecule type" value="Genomic_DNA"/>
</dbReference>
<dbReference type="Pfam" id="PF25323">
    <property type="entry name" value="6TM_PilS"/>
    <property type="match status" value="1"/>
</dbReference>
<feature type="transmembrane region" description="Helical" evidence="4">
    <location>
        <begin position="189"/>
        <end position="210"/>
    </location>
</feature>
<evidence type="ECO:0000256" key="2">
    <source>
        <dbReference type="ARBA" id="ARBA00012438"/>
    </source>
</evidence>
<evidence type="ECO:0000256" key="1">
    <source>
        <dbReference type="ARBA" id="ARBA00000085"/>
    </source>
</evidence>
<dbReference type="CDD" id="cd00082">
    <property type="entry name" value="HisKA"/>
    <property type="match status" value="1"/>
</dbReference>
<evidence type="ECO:0000259" key="6">
    <source>
        <dbReference type="PROSITE" id="PS50112"/>
    </source>
</evidence>
<evidence type="ECO:0000256" key="4">
    <source>
        <dbReference type="SAM" id="Phobius"/>
    </source>
</evidence>
<comment type="caution">
    <text evidence="7">The sequence shown here is derived from an EMBL/GenBank/DDBJ whole genome shotgun (WGS) entry which is preliminary data.</text>
</comment>
<evidence type="ECO:0000313" key="7">
    <source>
        <dbReference type="EMBL" id="PXW95865.1"/>
    </source>
</evidence>
<evidence type="ECO:0000313" key="8">
    <source>
        <dbReference type="Proteomes" id="UP000247811"/>
    </source>
</evidence>
<keyword evidence="4" id="KW-1133">Transmembrane helix</keyword>
<dbReference type="Proteomes" id="UP000247811">
    <property type="component" value="Unassembled WGS sequence"/>
</dbReference>
<dbReference type="PROSITE" id="PS50109">
    <property type="entry name" value="HIS_KIN"/>
    <property type="match status" value="1"/>
</dbReference>
<dbReference type="SMART" id="SM00388">
    <property type="entry name" value="HisKA"/>
    <property type="match status" value="1"/>
</dbReference>
<dbReference type="PROSITE" id="PS50112">
    <property type="entry name" value="PAS"/>
    <property type="match status" value="1"/>
</dbReference>
<feature type="transmembrane region" description="Helical" evidence="4">
    <location>
        <begin position="64"/>
        <end position="83"/>
    </location>
</feature>
<keyword evidence="3" id="KW-0597">Phosphoprotein</keyword>
<dbReference type="CDD" id="cd00130">
    <property type="entry name" value="PAS"/>
    <property type="match status" value="1"/>
</dbReference>
<dbReference type="EC" id="2.7.13.3" evidence="2"/>
<dbReference type="Pfam" id="PF02518">
    <property type="entry name" value="HATPase_c"/>
    <property type="match status" value="1"/>
</dbReference>
<dbReference type="InterPro" id="IPR036097">
    <property type="entry name" value="HisK_dim/P_sf"/>
</dbReference>